<feature type="region of interest" description="Disordered" evidence="1">
    <location>
        <begin position="1"/>
        <end position="75"/>
    </location>
</feature>
<dbReference type="Pfam" id="PF12146">
    <property type="entry name" value="Hydrolase_4"/>
    <property type="match status" value="1"/>
</dbReference>
<protein>
    <submittedName>
        <fullName evidence="3">Alpha/beta hydrolase</fullName>
    </submittedName>
</protein>
<reference evidence="3 4" key="1">
    <citation type="submission" date="2024-10" db="EMBL/GenBank/DDBJ databases">
        <title>The Natural Products Discovery Center: Release of the First 8490 Sequenced Strains for Exploring Actinobacteria Biosynthetic Diversity.</title>
        <authorList>
            <person name="Kalkreuter E."/>
            <person name="Kautsar S.A."/>
            <person name="Yang D."/>
            <person name="Bader C.D."/>
            <person name="Teijaro C.N."/>
            <person name="Fluegel L."/>
            <person name="Davis C.M."/>
            <person name="Simpson J.R."/>
            <person name="Lauterbach L."/>
            <person name="Steele A.D."/>
            <person name="Gui C."/>
            <person name="Meng S."/>
            <person name="Li G."/>
            <person name="Viehrig K."/>
            <person name="Ye F."/>
            <person name="Su P."/>
            <person name="Kiefer A.F."/>
            <person name="Nichols A."/>
            <person name="Cepeda A.J."/>
            <person name="Yan W."/>
            <person name="Fan B."/>
            <person name="Jiang Y."/>
            <person name="Adhikari A."/>
            <person name="Zheng C.-J."/>
            <person name="Schuster L."/>
            <person name="Cowan T.M."/>
            <person name="Smanski M.J."/>
            <person name="Chevrette M.G."/>
            <person name="De Carvalho L.P.S."/>
            <person name="Shen B."/>
        </authorList>
    </citation>
    <scope>NUCLEOTIDE SEQUENCE [LARGE SCALE GENOMIC DNA]</scope>
    <source>
        <strain evidence="3 4">NPDC019481</strain>
    </source>
</reference>
<evidence type="ECO:0000256" key="1">
    <source>
        <dbReference type="SAM" id="MobiDB-lite"/>
    </source>
</evidence>
<evidence type="ECO:0000313" key="3">
    <source>
        <dbReference type="EMBL" id="MFI2487206.1"/>
    </source>
</evidence>
<dbReference type="PANTHER" id="PTHR42886:SF29">
    <property type="entry name" value="PUMMELIG, ISOFORM A"/>
    <property type="match status" value="1"/>
</dbReference>
<dbReference type="Gene3D" id="3.40.50.1820">
    <property type="entry name" value="alpha/beta hydrolase"/>
    <property type="match status" value="1"/>
</dbReference>
<dbReference type="InterPro" id="IPR022742">
    <property type="entry name" value="Hydrolase_4"/>
</dbReference>
<dbReference type="GO" id="GO:0016787">
    <property type="term" value="F:hydrolase activity"/>
    <property type="evidence" value="ECO:0007669"/>
    <property type="project" value="UniProtKB-KW"/>
</dbReference>
<dbReference type="EMBL" id="JBIRYI010000005">
    <property type="protein sequence ID" value="MFI2487206.1"/>
    <property type="molecule type" value="Genomic_DNA"/>
</dbReference>
<gene>
    <name evidence="3" type="ORF">ACH47X_09865</name>
</gene>
<dbReference type="Proteomes" id="UP001611580">
    <property type="component" value="Unassembled WGS sequence"/>
</dbReference>
<proteinExistence type="predicted"/>
<dbReference type="PANTHER" id="PTHR42886">
    <property type="entry name" value="RE40534P-RELATED"/>
    <property type="match status" value="1"/>
</dbReference>
<dbReference type="InterPro" id="IPR029058">
    <property type="entry name" value="AB_hydrolase_fold"/>
</dbReference>
<name>A0ABW7XIQ0_9MICO</name>
<sequence>MTSLSPGLDDEPAQEPAWEPDVLPGFERLTLPLEPDEEEAEVVATLVRRARVDPAEDGGADTPGGTRRNGAENPQLARLWEELSELGRRLRLPGAAHRPTDGEPAGPPDAGVDVLYVHGWLDYFFQTHLADFWESLGVRFHALDLRRYGRSLREGQTPGYVRNLTTYDEEIEAALEVMGHGREAGSDRRLVLMGHSTGGLILSLWTARNQERVAGLVLNGPWLEFQTREAGRKLMEPGIRVQSVLVPRSQLVNLDRGLYARSISSRFDGEWDYDVAWRPDAGWRATPAWLAAIFRGQDQVARGLGIDVPVLVLLSARSSIPTRWTEDMKVTDSVLDVVGIARRVPDLGSLTTLVRIAGGLHDATLSAKPARDQVWRETGRWFRGYVLAQEAAERPGA</sequence>
<dbReference type="RefSeq" id="WP_397403733.1">
    <property type="nucleotide sequence ID" value="NZ_JBIRYI010000005.1"/>
</dbReference>
<keyword evidence="3" id="KW-0378">Hydrolase</keyword>
<dbReference type="SUPFAM" id="SSF53474">
    <property type="entry name" value="alpha/beta-Hydrolases"/>
    <property type="match status" value="1"/>
</dbReference>
<evidence type="ECO:0000259" key="2">
    <source>
        <dbReference type="Pfam" id="PF12146"/>
    </source>
</evidence>
<accession>A0ABW7XIQ0</accession>
<evidence type="ECO:0000313" key="4">
    <source>
        <dbReference type="Proteomes" id="UP001611580"/>
    </source>
</evidence>
<keyword evidence="4" id="KW-1185">Reference proteome</keyword>
<comment type="caution">
    <text evidence="3">The sequence shown here is derived from an EMBL/GenBank/DDBJ whole genome shotgun (WGS) entry which is preliminary data.</text>
</comment>
<feature type="domain" description="Serine aminopeptidase S33" evidence="2">
    <location>
        <begin position="114"/>
        <end position="316"/>
    </location>
</feature>
<organism evidence="3 4">
    <name type="scientific">Promicromonospora kroppenstedtii</name>
    <dbReference type="NCBI Taxonomy" id="440482"/>
    <lineage>
        <taxon>Bacteria</taxon>
        <taxon>Bacillati</taxon>
        <taxon>Actinomycetota</taxon>
        <taxon>Actinomycetes</taxon>
        <taxon>Micrococcales</taxon>
        <taxon>Promicromonosporaceae</taxon>
        <taxon>Promicromonospora</taxon>
    </lineage>
</organism>